<proteinExistence type="inferred from homology"/>
<evidence type="ECO:0000259" key="3">
    <source>
        <dbReference type="Pfam" id="PF00210"/>
    </source>
</evidence>
<dbReference type="InterPro" id="IPR009078">
    <property type="entry name" value="Ferritin-like_SF"/>
</dbReference>
<name>A0A840AD91_9PROT</name>
<dbReference type="PANTHER" id="PTHR42932">
    <property type="entry name" value="GENERAL STRESS PROTEIN 20U"/>
    <property type="match status" value="1"/>
</dbReference>
<keyword evidence="4" id="KW-0238">DNA-binding</keyword>
<dbReference type="PROSITE" id="PS00819">
    <property type="entry name" value="DPS_2"/>
    <property type="match status" value="1"/>
</dbReference>
<accession>A0A840AD91</accession>
<dbReference type="GO" id="GO:0008199">
    <property type="term" value="F:ferric iron binding"/>
    <property type="evidence" value="ECO:0007669"/>
    <property type="project" value="InterPro"/>
</dbReference>
<feature type="domain" description="Ferritin/DPS" evidence="3">
    <location>
        <begin position="20"/>
        <end position="156"/>
    </location>
</feature>
<dbReference type="InterPro" id="IPR002177">
    <property type="entry name" value="DPS_DNA-bd"/>
</dbReference>
<dbReference type="InterPro" id="IPR023188">
    <property type="entry name" value="DPS_DNA-bd_CS"/>
</dbReference>
<dbReference type="PRINTS" id="PR01346">
    <property type="entry name" value="HELNAPAPROT"/>
</dbReference>
<sequence length="157" mass="16871">MSTTKKSPAANDAAGGIASALTGYVADTYVLMAKTQACHWNATGPGFIGMHQLTEAQYKELFIAVDELAERLRALGEPAPRGLTAMLDLATLDELEGKVDVAGAYRTLADDNTKIAARARELAEAAEEAEDIATHDMLVHRIEVHEKAAWLLRSHVA</sequence>
<comment type="caution">
    <text evidence="4">The sequence shown here is derived from an EMBL/GenBank/DDBJ whole genome shotgun (WGS) entry which is preliminary data.</text>
</comment>
<dbReference type="RefSeq" id="WP_184384118.1">
    <property type="nucleotide sequence ID" value="NZ_JACIDJ010000003.1"/>
</dbReference>
<dbReference type="EMBL" id="JACIDJ010000003">
    <property type="protein sequence ID" value="MBB3898892.1"/>
    <property type="molecule type" value="Genomic_DNA"/>
</dbReference>
<dbReference type="Pfam" id="PF00210">
    <property type="entry name" value="Ferritin"/>
    <property type="match status" value="1"/>
</dbReference>
<dbReference type="InterPro" id="IPR012347">
    <property type="entry name" value="Ferritin-like"/>
</dbReference>
<dbReference type="SUPFAM" id="SSF47240">
    <property type="entry name" value="Ferritin-like"/>
    <property type="match status" value="1"/>
</dbReference>
<dbReference type="CDD" id="cd01043">
    <property type="entry name" value="DPS"/>
    <property type="match status" value="1"/>
</dbReference>
<dbReference type="GO" id="GO:0016722">
    <property type="term" value="F:oxidoreductase activity, acting on metal ions"/>
    <property type="evidence" value="ECO:0007669"/>
    <property type="project" value="InterPro"/>
</dbReference>
<evidence type="ECO:0000256" key="1">
    <source>
        <dbReference type="ARBA" id="ARBA00009497"/>
    </source>
</evidence>
<evidence type="ECO:0000313" key="5">
    <source>
        <dbReference type="Proteomes" id="UP000553193"/>
    </source>
</evidence>
<dbReference type="PIRSF" id="PIRSF005900">
    <property type="entry name" value="Dps"/>
    <property type="match status" value="1"/>
</dbReference>
<organism evidence="4 5">
    <name type="scientific">Roseococcus suduntuyensis</name>
    <dbReference type="NCBI Taxonomy" id="455361"/>
    <lineage>
        <taxon>Bacteria</taxon>
        <taxon>Pseudomonadati</taxon>
        <taxon>Pseudomonadota</taxon>
        <taxon>Alphaproteobacteria</taxon>
        <taxon>Acetobacterales</taxon>
        <taxon>Roseomonadaceae</taxon>
        <taxon>Roseococcus</taxon>
    </lineage>
</organism>
<keyword evidence="5" id="KW-1185">Reference proteome</keyword>
<evidence type="ECO:0000256" key="2">
    <source>
        <dbReference type="RuleBase" id="RU003875"/>
    </source>
</evidence>
<gene>
    <name evidence="4" type="ORF">GGQ83_002335</name>
</gene>
<protein>
    <submittedName>
        <fullName evidence="4">Starvation-inducible DNA-binding protein</fullName>
    </submittedName>
</protein>
<dbReference type="AlphaFoldDB" id="A0A840AD91"/>
<evidence type="ECO:0000313" key="4">
    <source>
        <dbReference type="EMBL" id="MBB3898892.1"/>
    </source>
</evidence>
<comment type="similarity">
    <text evidence="1 2">Belongs to the Dps family.</text>
</comment>
<dbReference type="GO" id="GO:0003677">
    <property type="term" value="F:DNA binding"/>
    <property type="evidence" value="ECO:0007669"/>
    <property type="project" value="UniProtKB-KW"/>
</dbReference>
<dbReference type="Gene3D" id="1.20.1260.10">
    <property type="match status" value="1"/>
</dbReference>
<reference evidence="4 5" key="1">
    <citation type="submission" date="2020-08" db="EMBL/GenBank/DDBJ databases">
        <title>Genomic Encyclopedia of Type Strains, Phase IV (KMG-IV): sequencing the most valuable type-strain genomes for metagenomic binning, comparative biology and taxonomic classification.</title>
        <authorList>
            <person name="Goeker M."/>
        </authorList>
    </citation>
    <scope>NUCLEOTIDE SEQUENCE [LARGE SCALE GENOMIC DNA]</scope>
    <source>
        <strain evidence="4 5">DSM 19979</strain>
    </source>
</reference>
<dbReference type="InterPro" id="IPR008331">
    <property type="entry name" value="Ferritin_DPS_dom"/>
</dbReference>
<dbReference type="Proteomes" id="UP000553193">
    <property type="component" value="Unassembled WGS sequence"/>
</dbReference>
<dbReference type="PANTHER" id="PTHR42932:SF3">
    <property type="entry name" value="DNA PROTECTION DURING STARVATION PROTEIN"/>
    <property type="match status" value="1"/>
</dbReference>